<proteinExistence type="predicted"/>
<protein>
    <submittedName>
        <fullName evidence="1">Uncharacterized protein</fullName>
    </submittedName>
</protein>
<dbReference type="GeneID" id="14012993"/>
<dbReference type="EMBL" id="JQ513383">
    <property type="protein sequence ID" value="AFA44678.1"/>
    <property type="molecule type" value="Genomic_DNA"/>
</dbReference>
<accession>H6X4L2</accession>
<keyword evidence="2" id="KW-1185">Reference proteome</keyword>
<dbReference type="RefSeq" id="YP_007007560.1">
    <property type="nucleotide sequence ID" value="NC_019526.1"/>
</dbReference>
<evidence type="ECO:0000313" key="2">
    <source>
        <dbReference type="Proteomes" id="UP000007524"/>
    </source>
</evidence>
<sequence length="108" mass="12802">MKKLKNSIVHKTIKMINTSIIYTDFVYCSQTYKNLFDLLMEPYIEYLRENYINKQGSSAYGFSVNHFINIVEINSDHDWLVIIKGQSSTLYSQTYVYFSIDDFIIKDE</sequence>
<dbReference type="KEGG" id="vg:14012993"/>
<name>H6X4L2_9CAUD</name>
<gene>
    <name evidence="1" type="ORF">RaK2_00405</name>
</gene>
<reference evidence="1 2" key="1">
    <citation type="journal article" date="2012" name="J. Virol.">
        <title>Genome of Klebsiella sp.-Infecting Bacteriophage vB_KleM_RaK2.</title>
        <authorList>
            <person name="Simoliunas E."/>
            <person name="Kaliniene L."/>
            <person name="Truncaite L."/>
            <person name="Klausa V."/>
            <person name="Zajanckauskaite A."/>
            <person name="Meskys R."/>
        </authorList>
    </citation>
    <scope>NUCLEOTIDE SEQUENCE [LARGE SCALE GENOMIC DNA]</scope>
</reference>
<organism evidence="1 2">
    <name type="scientific">Klebsiella phage vB_KleM_RaK2</name>
    <dbReference type="NCBI Taxonomy" id="1147094"/>
    <lineage>
        <taxon>Viruses</taxon>
        <taxon>Duplodnaviria</taxon>
        <taxon>Heunggongvirae</taxon>
        <taxon>Uroviricota</taxon>
        <taxon>Caudoviricetes</taxon>
        <taxon>Alcyoneusvirus</taxon>
        <taxon>Alcyoneusvirus RaK2</taxon>
    </lineage>
</organism>
<dbReference type="Proteomes" id="UP000007524">
    <property type="component" value="Segment"/>
</dbReference>
<evidence type="ECO:0000313" key="1">
    <source>
        <dbReference type="EMBL" id="AFA44678.1"/>
    </source>
</evidence>